<dbReference type="SUPFAM" id="SSF103473">
    <property type="entry name" value="MFS general substrate transporter"/>
    <property type="match status" value="1"/>
</dbReference>
<dbReference type="PANTHER" id="PTHR48021">
    <property type="match status" value="1"/>
</dbReference>
<feature type="transmembrane region" description="Helical" evidence="8">
    <location>
        <begin position="34"/>
        <end position="55"/>
    </location>
</feature>
<dbReference type="Proteomes" id="UP000887116">
    <property type="component" value="Unassembled WGS sequence"/>
</dbReference>
<evidence type="ECO:0000256" key="8">
    <source>
        <dbReference type="SAM" id="Phobius"/>
    </source>
</evidence>
<dbReference type="PROSITE" id="PS00217">
    <property type="entry name" value="SUGAR_TRANSPORT_2"/>
    <property type="match status" value="1"/>
</dbReference>
<dbReference type="FunFam" id="1.20.1250.20:FF:000055">
    <property type="entry name" value="Facilitated trehalose transporter Tret1-2 homolog"/>
    <property type="match status" value="1"/>
</dbReference>
<dbReference type="InterPro" id="IPR005828">
    <property type="entry name" value="MFS_sugar_transport-like"/>
</dbReference>
<feature type="transmembrane region" description="Helical" evidence="8">
    <location>
        <begin position="335"/>
        <end position="357"/>
    </location>
</feature>
<feature type="transmembrane region" description="Helical" evidence="8">
    <location>
        <begin position="162"/>
        <end position="181"/>
    </location>
</feature>
<reference evidence="10" key="1">
    <citation type="submission" date="2020-07" db="EMBL/GenBank/DDBJ databases">
        <title>Multicomponent nature underlies the extraordinary mechanical properties of spider dragline silk.</title>
        <authorList>
            <person name="Kono N."/>
            <person name="Nakamura H."/>
            <person name="Mori M."/>
            <person name="Yoshida Y."/>
            <person name="Ohtoshi R."/>
            <person name="Malay A.D."/>
            <person name="Moran D.A.P."/>
            <person name="Tomita M."/>
            <person name="Numata K."/>
            <person name="Arakawa K."/>
        </authorList>
    </citation>
    <scope>NUCLEOTIDE SEQUENCE</scope>
</reference>
<keyword evidence="5 8" id="KW-0472">Membrane</keyword>
<comment type="similarity">
    <text evidence="7">Belongs to the major facilitator superfamily. Sugar transporter (TC 2.A.1.1) family. Trehalose transporter subfamily.</text>
</comment>
<feature type="transmembrane region" description="Helical" evidence="8">
    <location>
        <begin position="409"/>
        <end position="426"/>
    </location>
</feature>
<dbReference type="InterPro" id="IPR050549">
    <property type="entry name" value="MFS_Trehalose_Transporter"/>
</dbReference>
<dbReference type="GO" id="GO:0022857">
    <property type="term" value="F:transmembrane transporter activity"/>
    <property type="evidence" value="ECO:0007669"/>
    <property type="project" value="InterPro"/>
</dbReference>
<evidence type="ECO:0000256" key="7">
    <source>
        <dbReference type="ARBA" id="ARBA00024348"/>
    </source>
</evidence>
<feature type="transmembrane region" description="Helical" evidence="8">
    <location>
        <begin position="267"/>
        <end position="293"/>
    </location>
</feature>
<keyword evidence="6" id="KW-0325">Glycoprotein</keyword>
<comment type="caution">
    <text evidence="10">The sequence shown here is derived from an EMBL/GenBank/DDBJ whole genome shotgun (WGS) entry which is preliminary data.</text>
</comment>
<feature type="transmembrane region" description="Helical" evidence="8">
    <location>
        <begin position="75"/>
        <end position="97"/>
    </location>
</feature>
<feature type="transmembrane region" description="Helical" evidence="8">
    <location>
        <begin position="308"/>
        <end position="328"/>
    </location>
</feature>
<sequence>MSSFNLNEIKKDNTELNMGETTLVPFVRLRNTHIAAGSALLYIIVMGMVYSYSAPATVDMRLPGSRFRDVTPDEITWIASLPQITGIVGNCLAGYITHKLGRQATLVLVSTSYVISWLTIAYAPSITIIYAGRLLSGLCAGVCCVAVPAYIVEIAPTEIRGLLTSGFQLAFGMGVFIVITLGAVLRWSWLAISGAVITTCAACLIVMMPESPPWLIRESRTNEALNGLKFLKGKNLDVMKEIKEITDNLKQNESDNISKKDFLDPTFYKPVIITAFLMVFQQVSGVNAIMSYIVEIFETIGSSVDPQLASSVVAGIQIAGTVFSGILMDRSGRKLLYMISGSCLAVSLFILGIYSYFSTRNNEHAFDVHSYGWIPLVSLMMYMLSFSLGVGPIPFVMTPEISPIRFRSMIIAFGTVVISLSGFIVTKSFDYLRQLLGFYGLFWLYAFFALSSAIWGCFFLPETKGLTLNEIHQSFSKSVDQC</sequence>
<dbReference type="InterPro" id="IPR005829">
    <property type="entry name" value="Sugar_transporter_CS"/>
</dbReference>
<evidence type="ECO:0000256" key="5">
    <source>
        <dbReference type="ARBA" id="ARBA00023136"/>
    </source>
</evidence>
<evidence type="ECO:0000259" key="9">
    <source>
        <dbReference type="PROSITE" id="PS50850"/>
    </source>
</evidence>
<accession>A0A8X6FND4</accession>
<dbReference type="Pfam" id="PF00083">
    <property type="entry name" value="Sugar_tr"/>
    <property type="match status" value="1"/>
</dbReference>
<keyword evidence="4 8" id="KW-1133">Transmembrane helix</keyword>
<evidence type="ECO:0000256" key="1">
    <source>
        <dbReference type="ARBA" id="ARBA00004651"/>
    </source>
</evidence>
<gene>
    <name evidence="10" type="primary">Tret1</name>
    <name evidence="10" type="ORF">TNCT_332081</name>
</gene>
<evidence type="ECO:0000313" key="11">
    <source>
        <dbReference type="Proteomes" id="UP000887116"/>
    </source>
</evidence>
<feature type="transmembrane region" description="Helical" evidence="8">
    <location>
        <begin position="104"/>
        <end position="122"/>
    </location>
</feature>
<feature type="transmembrane region" description="Helical" evidence="8">
    <location>
        <begin position="438"/>
        <end position="460"/>
    </location>
</feature>
<evidence type="ECO:0000256" key="4">
    <source>
        <dbReference type="ARBA" id="ARBA00022989"/>
    </source>
</evidence>
<feature type="transmembrane region" description="Helical" evidence="8">
    <location>
        <begin position="187"/>
        <end position="207"/>
    </location>
</feature>
<dbReference type="AlphaFoldDB" id="A0A8X6FND4"/>
<dbReference type="PANTHER" id="PTHR48021:SF1">
    <property type="entry name" value="GH07001P-RELATED"/>
    <property type="match status" value="1"/>
</dbReference>
<comment type="subcellular location">
    <subcellularLocation>
        <location evidence="1">Cell membrane</location>
        <topology evidence="1">Multi-pass membrane protein</topology>
    </subcellularLocation>
</comment>
<evidence type="ECO:0000313" key="10">
    <source>
        <dbReference type="EMBL" id="GFQ85087.1"/>
    </source>
</evidence>
<feature type="transmembrane region" description="Helical" evidence="8">
    <location>
        <begin position="377"/>
        <end position="397"/>
    </location>
</feature>
<dbReference type="InterPro" id="IPR020846">
    <property type="entry name" value="MFS_dom"/>
</dbReference>
<evidence type="ECO:0000256" key="2">
    <source>
        <dbReference type="ARBA" id="ARBA00022475"/>
    </source>
</evidence>
<dbReference type="InterPro" id="IPR036259">
    <property type="entry name" value="MFS_trans_sf"/>
</dbReference>
<keyword evidence="11" id="KW-1185">Reference proteome</keyword>
<evidence type="ECO:0000256" key="3">
    <source>
        <dbReference type="ARBA" id="ARBA00022692"/>
    </source>
</evidence>
<dbReference type="PROSITE" id="PS50850">
    <property type="entry name" value="MFS"/>
    <property type="match status" value="1"/>
</dbReference>
<feature type="transmembrane region" description="Helical" evidence="8">
    <location>
        <begin position="128"/>
        <end position="150"/>
    </location>
</feature>
<keyword evidence="3 8" id="KW-0812">Transmembrane</keyword>
<dbReference type="PRINTS" id="PR00171">
    <property type="entry name" value="SUGRTRNSPORT"/>
</dbReference>
<dbReference type="OrthoDB" id="6339427at2759"/>
<dbReference type="InterPro" id="IPR003663">
    <property type="entry name" value="Sugar/inositol_transpt"/>
</dbReference>
<dbReference type="EMBL" id="BMAO01032845">
    <property type="protein sequence ID" value="GFQ85087.1"/>
    <property type="molecule type" value="Genomic_DNA"/>
</dbReference>
<proteinExistence type="inferred from homology"/>
<name>A0A8X6FND4_TRICU</name>
<protein>
    <submittedName>
        <fullName evidence="10">Facilitated trehalose transporter Tret1</fullName>
    </submittedName>
</protein>
<organism evidence="10 11">
    <name type="scientific">Trichonephila clavata</name>
    <name type="common">Joro spider</name>
    <name type="synonym">Nephila clavata</name>
    <dbReference type="NCBI Taxonomy" id="2740835"/>
    <lineage>
        <taxon>Eukaryota</taxon>
        <taxon>Metazoa</taxon>
        <taxon>Ecdysozoa</taxon>
        <taxon>Arthropoda</taxon>
        <taxon>Chelicerata</taxon>
        <taxon>Arachnida</taxon>
        <taxon>Araneae</taxon>
        <taxon>Araneomorphae</taxon>
        <taxon>Entelegynae</taxon>
        <taxon>Araneoidea</taxon>
        <taxon>Nephilidae</taxon>
        <taxon>Trichonephila</taxon>
    </lineage>
</organism>
<keyword evidence="2" id="KW-1003">Cell membrane</keyword>
<dbReference type="Gene3D" id="1.20.1250.20">
    <property type="entry name" value="MFS general substrate transporter like domains"/>
    <property type="match status" value="1"/>
</dbReference>
<evidence type="ECO:0000256" key="6">
    <source>
        <dbReference type="ARBA" id="ARBA00023180"/>
    </source>
</evidence>
<feature type="domain" description="Major facilitator superfamily (MFS) profile" evidence="9">
    <location>
        <begin position="31"/>
        <end position="464"/>
    </location>
</feature>
<dbReference type="GO" id="GO:0005886">
    <property type="term" value="C:plasma membrane"/>
    <property type="evidence" value="ECO:0007669"/>
    <property type="project" value="UniProtKB-SubCell"/>
</dbReference>